<evidence type="ECO:0000256" key="1">
    <source>
        <dbReference type="SAM" id="MobiDB-lite"/>
    </source>
</evidence>
<evidence type="ECO:0000313" key="3">
    <source>
        <dbReference type="Proteomes" id="UP000269721"/>
    </source>
</evidence>
<dbReference type="AlphaFoldDB" id="A0A4V1IRQ0"/>
<dbReference type="Proteomes" id="UP000269721">
    <property type="component" value="Unassembled WGS sequence"/>
</dbReference>
<proteinExistence type="predicted"/>
<reference evidence="3" key="1">
    <citation type="journal article" date="2018" name="Nat. Microbiol.">
        <title>Leveraging single-cell genomics to expand the fungal tree of life.</title>
        <authorList>
            <person name="Ahrendt S.R."/>
            <person name="Quandt C.A."/>
            <person name="Ciobanu D."/>
            <person name="Clum A."/>
            <person name="Salamov A."/>
            <person name="Andreopoulos B."/>
            <person name="Cheng J.F."/>
            <person name="Woyke T."/>
            <person name="Pelin A."/>
            <person name="Henrissat B."/>
            <person name="Reynolds N.K."/>
            <person name="Benny G.L."/>
            <person name="Smith M.E."/>
            <person name="James T.Y."/>
            <person name="Grigoriev I.V."/>
        </authorList>
    </citation>
    <scope>NUCLEOTIDE SEQUENCE [LARGE SCALE GENOMIC DNA]</scope>
</reference>
<organism evidence="2 3">
    <name type="scientific">Blyttiomyces helicus</name>
    <dbReference type="NCBI Taxonomy" id="388810"/>
    <lineage>
        <taxon>Eukaryota</taxon>
        <taxon>Fungi</taxon>
        <taxon>Fungi incertae sedis</taxon>
        <taxon>Chytridiomycota</taxon>
        <taxon>Chytridiomycota incertae sedis</taxon>
        <taxon>Chytridiomycetes</taxon>
        <taxon>Chytridiomycetes incertae sedis</taxon>
        <taxon>Blyttiomyces</taxon>
    </lineage>
</organism>
<sequence length="252" mass="27104">MDLYGMFWYFICYGLFVSRTPYYHPRPLKKKSVQRAYPSPAPDVQLREVPSCQPVSKGSKLADDARLGRAFGEAHSGRPASAERADERAAPESASLVSLRRVVRHTGTTATTAGRVKPDDPPQAPRQLLAGLCEPVLALDLGRVLVQVPGPLADGGSAKDLALVADTPGHLGDRQTPPAPEPLQEVRARLGVMRVALPDRETVDHGGCGVEVAEGGRGVLVLHVRGVGGREEEEVEIVECETLWVRVRGGRG</sequence>
<dbReference type="EMBL" id="KZ995361">
    <property type="protein sequence ID" value="RKO90827.1"/>
    <property type="molecule type" value="Genomic_DNA"/>
</dbReference>
<keyword evidence="3" id="KW-1185">Reference proteome</keyword>
<feature type="compositionally biased region" description="Basic and acidic residues" evidence="1">
    <location>
        <begin position="81"/>
        <end position="90"/>
    </location>
</feature>
<gene>
    <name evidence="2" type="ORF">BDK51DRAFT_41894</name>
</gene>
<accession>A0A4V1IRQ0</accession>
<feature type="region of interest" description="Disordered" evidence="1">
    <location>
        <begin position="34"/>
        <end position="95"/>
    </location>
</feature>
<protein>
    <submittedName>
        <fullName evidence="2">Uncharacterized protein</fullName>
    </submittedName>
</protein>
<name>A0A4V1IRQ0_9FUNG</name>
<evidence type="ECO:0000313" key="2">
    <source>
        <dbReference type="EMBL" id="RKO90827.1"/>
    </source>
</evidence>